<name>B9EPM4_SALSA</name>
<proteinExistence type="evidence at transcript level"/>
<dbReference type="PANTHER" id="PTHR23127">
    <property type="entry name" value="CENTROMERE/MICROTUBULE BINDING PROTEIN CBF5"/>
    <property type="match status" value="1"/>
</dbReference>
<feature type="compositionally biased region" description="Acidic residues" evidence="1">
    <location>
        <begin position="93"/>
        <end position="106"/>
    </location>
</feature>
<organism evidence="3">
    <name type="scientific">Salmo salar</name>
    <name type="common">Atlantic salmon</name>
    <dbReference type="NCBI Taxonomy" id="8030"/>
    <lineage>
        <taxon>Eukaryota</taxon>
        <taxon>Metazoa</taxon>
        <taxon>Chordata</taxon>
        <taxon>Craniata</taxon>
        <taxon>Vertebrata</taxon>
        <taxon>Euteleostomi</taxon>
        <taxon>Actinopterygii</taxon>
        <taxon>Neopterygii</taxon>
        <taxon>Teleostei</taxon>
        <taxon>Protacanthopterygii</taxon>
        <taxon>Salmoniformes</taxon>
        <taxon>Salmonidae</taxon>
        <taxon>Salmoninae</taxon>
        <taxon>Salmo</taxon>
    </lineage>
</organism>
<dbReference type="Pfam" id="PF08068">
    <property type="entry name" value="DKCLD"/>
    <property type="match status" value="1"/>
</dbReference>
<dbReference type="AlphaFoldDB" id="B9EPM4"/>
<dbReference type="InterPro" id="IPR036974">
    <property type="entry name" value="PUA_sf"/>
</dbReference>
<feature type="domain" description="Dyskerin-like" evidence="2">
    <location>
        <begin position="45"/>
        <end position="86"/>
    </location>
</feature>
<evidence type="ECO:0000256" key="1">
    <source>
        <dbReference type="SAM" id="MobiDB-lite"/>
    </source>
</evidence>
<reference evidence="3" key="2">
    <citation type="journal article" date="2010" name="BMC Genomics">
        <title>Salmo salar and Esox lucius full-length cDNA sequences reveal changes in evolutionary pressures on a post-tetraploidization genome.</title>
        <authorList>
            <person name="Leong J.S."/>
            <person name="Jantzen S.G."/>
            <person name="von Schalburg K.R."/>
            <person name="Cooper G.A."/>
            <person name="Messmer A.M."/>
            <person name="Liao N.Y."/>
            <person name="Munro S."/>
            <person name="Moore R."/>
            <person name="Holt R.A."/>
            <person name="Jones S.J."/>
            <person name="Davidson W.S."/>
            <person name="Koop B.F."/>
        </authorList>
    </citation>
    <scope>NUCLEOTIDE SEQUENCE</scope>
    <source>
        <tissue evidence="3">Thymus</tissue>
    </source>
</reference>
<evidence type="ECO:0000259" key="2">
    <source>
        <dbReference type="SMART" id="SM01136"/>
    </source>
</evidence>
<evidence type="ECO:0000313" key="3">
    <source>
        <dbReference type="EMBL" id="ACM09471.1"/>
    </source>
</evidence>
<dbReference type="GO" id="GO:0031429">
    <property type="term" value="C:box H/ACA snoRNP complex"/>
    <property type="evidence" value="ECO:0007669"/>
    <property type="project" value="TreeGrafter"/>
</dbReference>
<feature type="region of interest" description="Disordered" evidence="1">
    <location>
        <begin position="1"/>
        <end position="23"/>
    </location>
</feature>
<dbReference type="GO" id="GO:0000495">
    <property type="term" value="P:box H/ACA sno(s)RNA 3'-end processing"/>
    <property type="evidence" value="ECO:0007669"/>
    <property type="project" value="TreeGrafter"/>
</dbReference>
<dbReference type="Gene3D" id="2.30.130.10">
    <property type="entry name" value="PUA domain"/>
    <property type="match status" value="1"/>
</dbReference>
<feature type="compositionally biased region" description="Basic residues" evidence="1">
    <location>
        <begin position="76"/>
        <end position="87"/>
    </location>
</feature>
<dbReference type="InterPro" id="IPR012960">
    <property type="entry name" value="Dyskerin-like"/>
</dbReference>
<dbReference type="EMBL" id="BT057599">
    <property type="protein sequence ID" value="ACM09471.1"/>
    <property type="molecule type" value="mRNA"/>
</dbReference>
<dbReference type="GO" id="GO:0031118">
    <property type="term" value="P:rRNA pseudouridine synthesis"/>
    <property type="evidence" value="ECO:0007669"/>
    <property type="project" value="TreeGrafter"/>
</dbReference>
<sequence>MADVQMNSAKKQKKKEKTVAVEDVGDIQESGDFLIKPESKVASLDTSQWPLLLKNFDKLNIRTAHYTPLPNGSNPLKKKEKKKRKKEKKQELEADTEPAAETDGEVGESAKKKKKKKKKKEAE</sequence>
<keyword evidence="3" id="KW-0687">Ribonucleoprotein</keyword>
<gene>
    <name evidence="3" type="primary">DKC1</name>
</gene>
<dbReference type="GO" id="GO:0031120">
    <property type="term" value="P:snRNA pseudouridine synthesis"/>
    <property type="evidence" value="ECO:0007669"/>
    <property type="project" value="TreeGrafter"/>
</dbReference>
<feature type="region of interest" description="Disordered" evidence="1">
    <location>
        <begin position="64"/>
        <end position="123"/>
    </location>
</feature>
<reference evidence="3" key="1">
    <citation type="submission" date="2009-01" db="EMBL/GenBank/DDBJ databases">
        <authorList>
            <consortium name="cGRASP (B.F. Koop &amp; W.S. Davidson)"/>
            <person name="Leong J."/>
            <person name="von Schalburg K."/>
            <person name="Cooper G."/>
            <person name="Moore R."/>
            <person name="Holt R."/>
            <person name="Davidson W.S."/>
            <person name="Koop B.F."/>
        </authorList>
    </citation>
    <scope>NUCLEOTIDE SEQUENCE</scope>
    <source>
        <tissue evidence="3">Thymus</tissue>
    </source>
</reference>
<accession>B9EPM4</accession>
<protein>
    <submittedName>
        <fullName evidence="3">H/ACA ribonucleoprotein complex subunit 4</fullName>
    </submittedName>
</protein>
<dbReference type="GO" id="GO:0003723">
    <property type="term" value="F:RNA binding"/>
    <property type="evidence" value="ECO:0007669"/>
    <property type="project" value="InterPro"/>
</dbReference>
<reference evidence="3" key="3">
    <citation type="submission" date="2010-08" db="EMBL/GenBank/DDBJ databases">
        <authorList>
            <consortium name="cGRASP (B.F. Koop &amp; W.S. Davidson)"/>
        </authorList>
    </citation>
    <scope>NUCLEOTIDE SEQUENCE</scope>
    <source>
        <tissue evidence="3">Thymus</tissue>
    </source>
</reference>
<feature type="compositionally biased region" description="Basic residues" evidence="1">
    <location>
        <begin position="111"/>
        <end position="123"/>
    </location>
</feature>
<dbReference type="PANTHER" id="PTHR23127:SF0">
    <property type="entry name" value="H_ACA RIBONUCLEOPROTEIN COMPLEX SUBUNIT DKC1"/>
    <property type="match status" value="1"/>
</dbReference>
<dbReference type="GO" id="GO:0009982">
    <property type="term" value="F:pseudouridine synthase activity"/>
    <property type="evidence" value="ECO:0007669"/>
    <property type="project" value="TreeGrafter"/>
</dbReference>
<dbReference type="SMART" id="SM01136">
    <property type="entry name" value="DKCLD"/>
    <property type="match status" value="1"/>
</dbReference>
<dbReference type="GO" id="GO:1990481">
    <property type="term" value="P:mRNA pseudouridine synthesis"/>
    <property type="evidence" value="ECO:0007669"/>
    <property type="project" value="TreeGrafter"/>
</dbReference>
<dbReference type="InterPro" id="IPR004802">
    <property type="entry name" value="tRNA_PsdUridine_synth_B_fam"/>
</dbReference>